<sequence length="213" mass="23661">MSTPQALHHSLLRPCILHILRAAGFHSTRPSVLDAFTDIAARYMVMLTQSAVAHAAVNHSEPELALEISLQDIRMAMEDCGVLYPEKVLEDQIYEGEEDTRGVDNFLEWAMGHGNREIQRIALEGGDGAKDDYLTVLKKKHTMADEDSRYNGTILGKPAEPRTVKVEGGDITSLSEWAEKRKTSWNAASNMSSRRQSSALSSLGDEVLDEMEF</sequence>
<feature type="domain" description="Bromodomain associated" evidence="6">
    <location>
        <begin position="5"/>
        <end position="86"/>
    </location>
</feature>
<dbReference type="AlphaFoldDB" id="A0A370TSY0"/>
<feature type="region of interest" description="Disordered" evidence="5">
    <location>
        <begin position="185"/>
        <end position="213"/>
    </location>
</feature>
<dbReference type="Gene3D" id="1.10.20.10">
    <property type="entry name" value="Histone, subunit A"/>
    <property type="match status" value="1"/>
</dbReference>
<dbReference type="GeneID" id="43595830"/>
<evidence type="ECO:0000256" key="4">
    <source>
        <dbReference type="ARBA" id="ARBA00023242"/>
    </source>
</evidence>
<evidence type="ECO:0000256" key="2">
    <source>
        <dbReference type="ARBA" id="ARBA00023015"/>
    </source>
</evidence>
<dbReference type="Proteomes" id="UP000254866">
    <property type="component" value="Unassembled WGS sequence"/>
</dbReference>
<evidence type="ECO:0000256" key="3">
    <source>
        <dbReference type="ARBA" id="ARBA00023163"/>
    </source>
</evidence>
<evidence type="ECO:0000313" key="7">
    <source>
        <dbReference type="EMBL" id="RDL38641.1"/>
    </source>
</evidence>
<dbReference type="Pfam" id="PF07524">
    <property type="entry name" value="Bromo_TP"/>
    <property type="match status" value="1"/>
</dbReference>
<keyword evidence="2" id="KW-0805">Transcription regulation</keyword>
<evidence type="ECO:0000259" key="6">
    <source>
        <dbReference type="SMART" id="SM00576"/>
    </source>
</evidence>
<gene>
    <name evidence="7" type="ORF">BP5553_02981</name>
</gene>
<dbReference type="GO" id="GO:0046982">
    <property type="term" value="F:protein heterodimerization activity"/>
    <property type="evidence" value="ECO:0007669"/>
    <property type="project" value="InterPro"/>
</dbReference>
<evidence type="ECO:0000256" key="1">
    <source>
        <dbReference type="ARBA" id="ARBA00004123"/>
    </source>
</evidence>
<comment type="caution">
    <text evidence="7">The sequence shown here is derived from an EMBL/GenBank/DDBJ whole genome shotgun (WGS) entry which is preliminary data.</text>
</comment>
<reference evidence="7 8" key="1">
    <citation type="journal article" date="2018" name="IMA Fungus">
        <title>IMA Genome-F 9: Draft genome sequence of Annulohypoxylon stygium, Aspergillus mulundensis, Berkeleyomyces basicola (syn. Thielaviopsis basicola), Ceratocystis smalleyi, two Cercospora beticola strains, Coleophoma cylindrospora, Fusarium fracticaudum, Phialophora cf. hyalina, and Morchella septimelata.</title>
        <authorList>
            <person name="Wingfield B.D."/>
            <person name="Bills G.F."/>
            <person name="Dong Y."/>
            <person name="Huang W."/>
            <person name="Nel W.J."/>
            <person name="Swalarsk-Parry B.S."/>
            <person name="Vaghefi N."/>
            <person name="Wilken P.M."/>
            <person name="An Z."/>
            <person name="de Beer Z.W."/>
            <person name="De Vos L."/>
            <person name="Chen L."/>
            <person name="Duong T.A."/>
            <person name="Gao Y."/>
            <person name="Hammerbacher A."/>
            <person name="Kikkert J.R."/>
            <person name="Li Y."/>
            <person name="Li H."/>
            <person name="Li K."/>
            <person name="Li Q."/>
            <person name="Liu X."/>
            <person name="Ma X."/>
            <person name="Naidoo K."/>
            <person name="Pethybridge S.J."/>
            <person name="Sun J."/>
            <person name="Steenkamp E.T."/>
            <person name="van der Nest M.A."/>
            <person name="van Wyk S."/>
            <person name="Wingfield M.J."/>
            <person name="Xiong C."/>
            <person name="Yue Q."/>
            <person name="Zhang X."/>
        </authorList>
    </citation>
    <scope>NUCLEOTIDE SEQUENCE [LARGE SCALE GENOMIC DNA]</scope>
    <source>
        <strain evidence="7 8">BP 5553</strain>
    </source>
</reference>
<accession>A0A370TSY0</accession>
<dbReference type="RefSeq" id="XP_031871297.1">
    <property type="nucleotide sequence ID" value="XM_032011604.1"/>
</dbReference>
<feature type="compositionally biased region" description="Low complexity" evidence="5">
    <location>
        <begin position="186"/>
        <end position="203"/>
    </location>
</feature>
<dbReference type="CDD" id="cd00076">
    <property type="entry name" value="HFD_SF"/>
    <property type="match status" value="1"/>
</dbReference>
<dbReference type="EMBL" id="NPIC01000002">
    <property type="protein sequence ID" value="RDL38641.1"/>
    <property type="molecule type" value="Genomic_DNA"/>
</dbReference>
<keyword evidence="4" id="KW-0539">Nucleus</keyword>
<dbReference type="InterPro" id="IPR006565">
    <property type="entry name" value="BTP"/>
</dbReference>
<dbReference type="OrthoDB" id="5402929at2759"/>
<keyword evidence="3" id="KW-0804">Transcription</keyword>
<protein>
    <recommendedName>
        <fullName evidence="6">Bromodomain associated domain-containing protein</fullName>
    </recommendedName>
</protein>
<dbReference type="GO" id="GO:0005634">
    <property type="term" value="C:nucleus"/>
    <property type="evidence" value="ECO:0007669"/>
    <property type="project" value="UniProtKB-SubCell"/>
</dbReference>
<proteinExistence type="predicted"/>
<organism evidence="7 8">
    <name type="scientific">Venustampulla echinocandica</name>
    <dbReference type="NCBI Taxonomy" id="2656787"/>
    <lineage>
        <taxon>Eukaryota</taxon>
        <taxon>Fungi</taxon>
        <taxon>Dikarya</taxon>
        <taxon>Ascomycota</taxon>
        <taxon>Pezizomycotina</taxon>
        <taxon>Leotiomycetes</taxon>
        <taxon>Helotiales</taxon>
        <taxon>Pleuroascaceae</taxon>
        <taxon>Venustampulla</taxon>
    </lineage>
</organism>
<name>A0A370TSY0_9HELO</name>
<comment type="subcellular location">
    <subcellularLocation>
        <location evidence="1">Nucleus</location>
    </subcellularLocation>
</comment>
<evidence type="ECO:0000256" key="5">
    <source>
        <dbReference type="SAM" id="MobiDB-lite"/>
    </source>
</evidence>
<dbReference type="STRING" id="2656787.A0A370TSY0"/>
<keyword evidence="8" id="KW-1185">Reference proteome</keyword>
<evidence type="ECO:0000313" key="8">
    <source>
        <dbReference type="Proteomes" id="UP000254866"/>
    </source>
</evidence>
<dbReference type="InterPro" id="IPR009072">
    <property type="entry name" value="Histone-fold"/>
</dbReference>
<dbReference type="SMART" id="SM00576">
    <property type="entry name" value="BTP"/>
    <property type="match status" value="1"/>
</dbReference>